<keyword evidence="5 10" id="KW-1133">Transmembrane helix</keyword>
<evidence type="ECO:0000256" key="4">
    <source>
        <dbReference type="ARBA" id="ARBA00022692"/>
    </source>
</evidence>
<evidence type="ECO:0000256" key="3">
    <source>
        <dbReference type="ARBA" id="ARBA00022475"/>
    </source>
</evidence>
<evidence type="ECO:0000313" key="12">
    <source>
        <dbReference type="EMBL" id="RWS21612.1"/>
    </source>
</evidence>
<dbReference type="Gene3D" id="1.20.1070.10">
    <property type="entry name" value="Rhodopsin 7-helix transmembrane proteins"/>
    <property type="match status" value="1"/>
</dbReference>
<protein>
    <submittedName>
        <fullName evidence="12">Protein trapped in endoderm-1-like isoform X2</fullName>
    </submittedName>
</protein>
<name>A0A443S255_9ACAR</name>
<dbReference type="VEuPathDB" id="VectorBase:LDEU010428"/>
<comment type="caution">
    <text evidence="12">The sequence shown here is derived from an EMBL/GenBank/DDBJ whole genome shotgun (WGS) entry which is preliminary data.</text>
</comment>
<reference evidence="12 13" key="1">
    <citation type="journal article" date="2018" name="Gigascience">
        <title>Genomes of trombidid mites reveal novel predicted allergens and laterally-transferred genes associated with secondary metabolism.</title>
        <authorList>
            <person name="Dong X."/>
            <person name="Chaisiri K."/>
            <person name="Xia D."/>
            <person name="Armstrong S.D."/>
            <person name="Fang Y."/>
            <person name="Donnelly M.J."/>
            <person name="Kadowaki T."/>
            <person name="McGarry J.W."/>
            <person name="Darby A.C."/>
            <person name="Makepeace B.L."/>
        </authorList>
    </citation>
    <scope>NUCLEOTIDE SEQUENCE [LARGE SCALE GENOMIC DNA]</scope>
    <source>
        <strain evidence="12">UoL-UT</strain>
    </source>
</reference>
<dbReference type="InterPro" id="IPR017452">
    <property type="entry name" value="GPCR_Rhodpsn_7TM"/>
</dbReference>
<keyword evidence="8" id="KW-0675">Receptor</keyword>
<keyword evidence="3" id="KW-1003">Cell membrane</keyword>
<evidence type="ECO:0000256" key="5">
    <source>
        <dbReference type="ARBA" id="ARBA00022989"/>
    </source>
</evidence>
<keyword evidence="9" id="KW-0807">Transducer</keyword>
<feature type="transmembrane region" description="Helical" evidence="10">
    <location>
        <begin position="6"/>
        <end position="22"/>
    </location>
</feature>
<comment type="similarity">
    <text evidence="2">Belongs to the G-protein coupled receptor 1 family.</text>
</comment>
<comment type="subcellular location">
    <subcellularLocation>
        <location evidence="1">Cell membrane</location>
        <topology evidence="1">Multi-pass membrane protein</topology>
    </subcellularLocation>
</comment>
<evidence type="ECO:0000256" key="8">
    <source>
        <dbReference type="ARBA" id="ARBA00023170"/>
    </source>
</evidence>
<evidence type="ECO:0000256" key="2">
    <source>
        <dbReference type="ARBA" id="ARBA00010663"/>
    </source>
</evidence>
<dbReference type="Proteomes" id="UP000288716">
    <property type="component" value="Unassembled WGS sequence"/>
</dbReference>
<evidence type="ECO:0000313" key="13">
    <source>
        <dbReference type="Proteomes" id="UP000288716"/>
    </source>
</evidence>
<evidence type="ECO:0000259" key="11">
    <source>
        <dbReference type="PROSITE" id="PS50262"/>
    </source>
</evidence>
<evidence type="ECO:0000256" key="9">
    <source>
        <dbReference type="ARBA" id="ARBA00023224"/>
    </source>
</evidence>
<dbReference type="GO" id="GO:0004930">
    <property type="term" value="F:G protein-coupled receptor activity"/>
    <property type="evidence" value="ECO:0007669"/>
    <property type="project" value="UniProtKB-KW"/>
</dbReference>
<keyword evidence="7 10" id="KW-0472">Membrane</keyword>
<dbReference type="PANTHER" id="PTHR24228">
    <property type="entry name" value="B2 BRADYKININ RECEPTOR/ANGIOTENSIN II RECEPTOR"/>
    <property type="match status" value="1"/>
</dbReference>
<dbReference type="InterPro" id="IPR000276">
    <property type="entry name" value="GPCR_Rhodpsn"/>
</dbReference>
<keyword evidence="13" id="KW-1185">Reference proteome</keyword>
<dbReference type="EMBL" id="NCKV01011553">
    <property type="protein sequence ID" value="RWS21612.1"/>
    <property type="molecule type" value="Genomic_DNA"/>
</dbReference>
<sequence>MFIIPFGTVSNLCVIICLLKYAPKLRGDATTKFVINLAVSDLIFCCVTLPLRWLQFGIRQNYYFANPLCQFEEMTFYWTFFASLFSLTLISLNR</sequence>
<accession>A0A443S255</accession>
<dbReference type="AlphaFoldDB" id="A0A443S255"/>
<evidence type="ECO:0000256" key="6">
    <source>
        <dbReference type="ARBA" id="ARBA00023040"/>
    </source>
</evidence>
<gene>
    <name evidence="12" type="ORF">B4U80_09221</name>
</gene>
<evidence type="ECO:0000256" key="7">
    <source>
        <dbReference type="ARBA" id="ARBA00023136"/>
    </source>
</evidence>
<evidence type="ECO:0000256" key="1">
    <source>
        <dbReference type="ARBA" id="ARBA00004651"/>
    </source>
</evidence>
<dbReference type="GO" id="GO:0005886">
    <property type="term" value="C:plasma membrane"/>
    <property type="evidence" value="ECO:0007669"/>
    <property type="project" value="UniProtKB-SubCell"/>
</dbReference>
<feature type="transmembrane region" description="Helical" evidence="10">
    <location>
        <begin position="34"/>
        <end position="54"/>
    </location>
</feature>
<dbReference type="SUPFAM" id="SSF81321">
    <property type="entry name" value="Family A G protein-coupled receptor-like"/>
    <property type="match status" value="1"/>
</dbReference>
<dbReference type="STRING" id="299467.A0A443S255"/>
<dbReference type="PROSITE" id="PS50262">
    <property type="entry name" value="G_PROTEIN_RECEP_F1_2"/>
    <property type="match status" value="1"/>
</dbReference>
<feature type="domain" description="G-protein coupled receptors family 1 profile" evidence="11">
    <location>
        <begin position="10"/>
        <end position="94"/>
    </location>
</feature>
<dbReference type="Pfam" id="PF00001">
    <property type="entry name" value="7tm_1"/>
    <property type="match status" value="1"/>
</dbReference>
<dbReference type="PANTHER" id="PTHR24228:SF74">
    <property type="entry name" value="G-PROTEIN COUPLED RECEPTORS FAMILY 1 PROFILE DOMAIN-CONTAINING PROTEIN"/>
    <property type="match status" value="1"/>
</dbReference>
<evidence type="ECO:0000256" key="10">
    <source>
        <dbReference type="SAM" id="Phobius"/>
    </source>
</evidence>
<proteinExistence type="inferred from homology"/>
<keyword evidence="4 10" id="KW-0812">Transmembrane</keyword>
<dbReference type="PRINTS" id="PR00237">
    <property type="entry name" value="GPCRRHODOPSN"/>
</dbReference>
<organism evidence="12 13">
    <name type="scientific">Leptotrombidium deliense</name>
    <dbReference type="NCBI Taxonomy" id="299467"/>
    <lineage>
        <taxon>Eukaryota</taxon>
        <taxon>Metazoa</taxon>
        <taxon>Ecdysozoa</taxon>
        <taxon>Arthropoda</taxon>
        <taxon>Chelicerata</taxon>
        <taxon>Arachnida</taxon>
        <taxon>Acari</taxon>
        <taxon>Acariformes</taxon>
        <taxon>Trombidiformes</taxon>
        <taxon>Prostigmata</taxon>
        <taxon>Anystina</taxon>
        <taxon>Parasitengona</taxon>
        <taxon>Trombiculoidea</taxon>
        <taxon>Trombiculidae</taxon>
        <taxon>Leptotrombidium</taxon>
    </lineage>
</organism>
<dbReference type="OrthoDB" id="10044919at2759"/>
<keyword evidence="6" id="KW-0297">G-protein coupled receptor</keyword>
<feature type="transmembrane region" description="Helical" evidence="10">
    <location>
        <begin position="74"/>
        <end position="92"/>
    </location>
</feature>